<dbReference type="InterPro" id="IPR002241">
    <property type="entry name" value="Glyco_hydro_27"/>
</dbReference>
<dbReference type="InterPro" id="IPR013785">
    <property type="entry name" value="Aldolase_TIM"/>
</dbReference>
<evidence type="ECO:0000256" key="6">
    <source>
        <dbReference type="SAM" id="SignalP"/>
    </source>
</evidence>
<dbReference type="SUPFAM" id="SSF51445">
    <property type="entry name" value="(Trans)glycosidases"/>
    <property type="match status" value="1"/>
</dbReference>
<dbReference type="PRINTS" id="PR00740">
    <property type="entry name" value="GLHYDRLASE27"/>
</dbReference>
<accession>A0A560GI14</accession>
<dbReference type="RefSeq" id="WP_145736798.1">
    <property type="nucleotide sequence ID" value="NZ_VITR01000031.1"/>
</dbReference>
<evidence type="ECO:0000256" key="3">
    <source>
        <dbReference type="ARBA" id="ARBA00022801"/>
    </source>
</evidence>
<dbReference type="EC" id="3.2.1.22" evidence="5"/>
<comment type="similarity">
    <text evidence="1 5">Belongs to the glycosyl hydrolase 27 family.</text>
</comment>
<sequence>MRRWLRIARFLPTVLTGLLAVGPALAASPAPTSPAPTPPAPTPPMGWNSWDAYGFTIDEADFKANVGVLATLKPYGWTYAVVDEGWYMADPFGKTLAERQYLLDGNGLLVPVPARFPTAADGRGFKTLADWVHAQGLKFGLHIVRGIPKQAVERNTPVAGSSFHAADVADTADTCPWDDGNYGVRDTPAGQAYYDSMMAQYARWGLDFLKVDCIADHPYKASEIRQISSAIAKTGRPIVLSLSPGPTNLSHAAEISRYGQMWRITNDVWDGWTFPHEKPGDDFPYGVRDLFDRLPGWAPHTGQGRWPDADMLPIGSLAPHPGWGEPRASRLTAEEQRTLITLWAIARSPLILGANLTKLDDATRALITNRAVIAVDQTAKDSRPVTDLPAGFENARVWLATGAKGQRYLALFNLDDKPATLSAPWGKVGLATGRHAAHDLWADKALPAAHSLTVTLPAHGSALFEVK</sequence>
<comment type="caution">
    <text evidence="8">The sequence shown here is derived from an EMBL/GenBank/DDBJ whole genome shotgun (WGS) entry which is preliminary data.</text>
</comment>
<dbReference type="EMBL" id="VITR01000031">
    <property type="protein sequence ID" value="TWB33603.1"/>
    <property type="molecule type" value="Genomic_DNA"/>
</dbReference>
<dbReference type="Proteomes" id="UP000315751">
    <property type="component" value="Unassembled WGS sequence"/>
</dbReference>
<gene>
    <name evidence="8" type="ORF">FBZ90_1311</name>
</gene>
<comment type="catalytic activity">
    <reaction evidence="5">
        <text>Hydrolysis of terminal, non-reducing alpha-D-galactose residues in alpha-D-galactosides, including galactose oligosaccharides, galactomannans and galactolipids.</text>
        <dbReference type="EC" id="3.2.1.22"/>
    </reaction>
</comment>
<keyword evidence="4 5" id="KW-0326">Glycosidase</keyword>
<feature type="domain" description="Alpha galactosidase C-terminal" evidence="7">
    <location>
        <begin position="394"/>
        <end position="465"/>
    </location>
</feature>
<dbReference type="InterPro" id="IPR041233">
    <property type="entry name" value="Melibiase_C"/>
</dbReference>
<reference evidence="8 9" key="1">
    <citation type="submission" date="2019-06" db="EMBL/GenBank/DDBJ databases">
        <title>Genomic Encyclopedia of Type Strains, Phase IV (KMG-V): Genome sequencing to study the core and pangenomes of soil and plant-associated prokaryotes.</title>
        <authorList>
            <person name="Whitman W."/>
        </authorList>
    </citation>
    <scope>NUCLEOTIDE SEQUENCE [LARGE SCALE GENOMIC DNA]</scope>
    <source>
        <strain evidence="8 9">BR 11622</strain>
    </source>
</reference>
<evidence type="ECO:0000256" key="5">
    <source>
        <dbReference type="RuleBase" id="RU361168"/>
    </source>
</evidence>
<name>A0A560GI14_9PROT</name>
<evidence type="ECO:0000256" key="4">
    <source>
        <dbReference type="ARBA" id="ARBA00023295"/>
    </source>
</evidence>
<keyword evidence="2 6" id="KW-0732">Signal</keyword>
<dbReference type="Gene3D" id="2.60.40.1180">
    <property type="entry name" value="Golgi alpha-mannosidase II"/>
    <property type="match status" value="1"/>
</dbReference>
<keyword evidence="5" id="KW-1015">Disulfide bond</keyword>
<proteinExistence type="inferred from homology"/>
<evidence type="ECO:0000313" key="8">
    <source>
        <dbReference type="EMBL" id="TWB33603.1"/>
    </source>
</evidence>
<dbReference type="SUPFAM" id="SSF51011">
    <property type="entry name" value="Glycosyl hydrolase domain"/>
    <property type="match status" value="1"/>
</dbReference>
<dbReference type="OrthoDB" id="9807519at2"/>
<organism evidence="8 9">
    <name type="scientific">Nitrospirillum amazonense</name>
    <dbReference type="NCBI Taxonomy" id="28077"/>
    <lineage>
        <taxon>Bacteria</taxon>
        <taxon>Pseudomonadati</taxon>
        <taxon>Pseudomonadota</taxon>
        <taxon>Alphaproteobacteria</taxon>
        <taxon>Rhodospirillales</taxon>
        <taxon>Azospirillaceae</taxon>
        <taxon>Nitrospirillum</taxon>
    </lineage>
</organism>
<evidence type="ECO:0000256" key="1">
    <source>
        <dbReference type="ARBA" id="ARBA00009743"/>
    </source>
</evidence>
<dbReference type="InterPro" id="IPR017853">
    <property type="entry name" value="GH"/>
</dbReference>
<dbReference type="Pfam" id="PF17801">
    <property type="entry name" value="Melibiase_C"/>
    <property type="match status" value="1"/>
</dbReference>
<dbReference type="PANTHER" id="PTHR11452">
    <property type="entry name" value="ALPHA-GALACTOSIDASE/ALPHA-N-ACETYLGALACTOSAMINIDASE"/>
    <property type="match status" value="1"/>
</dbReference>
<feature type="chain" id="PRO_5021842450" description="Alpha-galactosidase" evidence="6">
    <location>
        <begin position="27"/>
        <end position="467"/>
    </location>
</feature>
<evidence type="ECO:0000259" key="7">
    <source>
        <dbReference type="Pfam" id="PF17801"/>
    </source>
</evidence>
<dbReference type="AlphaFoldDB" id="A0A560GI14"/>
<dbReference type="InterPro" id="IPR013780">
    <property type="entry name" value="Glyco_hydro_b"/>
</dbReference>
<evidence type="ECO:0000256" key="2">
    <source>
        <dbReference type="ARBA" id="ARBA00022729"/>
    </source>
</evidence>
<evidence type="ECO:0000313" key="9">
    <source>
        <dbReference type="Proteomes" id="UP000315751"/>
    </source>
</evidence>
<feature type="signal peptide" evidence="6">
    <location>
        <begin position="1"/>
        <end position="26"/>
    </location>
</feature>
<dbReference type="Pfam" id="PF16499">
    <property type="entry name" value="Melibiase_2"/>
    <property type="match status" value="1"/>
</dbReference>
<dbReference type="PANTHER" id="PTHR11452:SF42">
    <property type="entry name" value="ALPHA-GALACTOSIDASE"/>
    <property type="match status" value="1"/>
</dbReference>
<dbReference type="CDD" id="cd14792">
    <property type="entry name" value="GH27"/>
    <property type="match status" value="1"/>
</dbReference>
<dbReference type="GO" id="GO:0004557">
    <property type="term" value="F:alpha-galactosidase activity"/>
    <property type="evidence" value="ECO:0007669"/>
    <property type="project" value="UniProtKB-EC"/>
</dbReference>
<dbReference type="Gene3D" id="3.20.20.70">
    <property type="entry name" value="Aldolase class I"/>
    <property type="match status" value="1"/>
</dbReference>
<keyword evidence="3 5" id="KW-0378">Hydrolase</keyword>
<protein>
    <recommendedName>
        <fullName evidence="5">Alpha-galactosidase</fullName>
        <ecNumber evidence="5">3.2.1.22</ecNumber>
    </recommendedName>
    <alternativeName>
        <fullName evidence="5">Melibiase</fullName>
    </alternativeName>
</protein>
<dbReference type="GO" id="GO:0005975">
    <property type="term" value="P:carbohydrate metabolic process"/>
    <property type="evidence" value="ECO:0007669"/>
    <property type="project" value="InterPro"/>
</dbReference>
<keyword evidence="9" id="KW-1185">Reference proteome</keyword>